<dbReference type="EMBL" id="JADMLG010000001">
    <property type="protein sequence ID" value="MBH0775009.1"/>
    <property type="molecule type" value="Genomic_DNA"/>
</dbReference>
<accession>A0A931N0H6</accession>
<dbReference type="Proteomes" id="UP000655751">
    <property type="component" value="Unassembled WGS sequence"/>
</dbReference>
<keyword evidence="2" id="KW-1185">Reference proteome</keyword>
<organism evidence="1 2">
    <name type="scientific">Nocardia bovistercoris</name>
    <dbReference type="NCBI Taxonomy" id="2785916"/>
    <lineage>
        <taxon>Bacteria</taxon>
        <taxon>Bacillati</taxon>
        <taxon>Actinomycetota</taxon>
        <taxon>Actinomycetes</taxon>
        <taxon>Mycobacteriales</taxon>
        <taxon>Nocardiaceae</taxon>
        <taxon>Nocardia</taxon>
    </lineage>
</organism>
<reference evidence="1" key="1">
    <citation type="submission" date="2020-11" db="EMBL/GenBank/DDBJ databases">
        <title>Nocardia NEAU-351.nov., a novel actinomycete isolated from the cow dung.</title>
        <authorList>
            <person name="Zhang X."/>
        </authorList>
    </citation>
    <scope>NUCLEOTIDE SEQUENCE</scope>
    <source>
        <strain evidence="1">NEAU-351</strain>
    </source>
</reference>
<dbReference type="RefSeq" id="WP_196147337.1">
    <property type="nucleotide sequence ID" value="NZ_JADMLG010000001.1"/>
</dbReference>
<comment type="caution">
    <text evidence="1">The sequence shown here is derived from an EMBL/GenBank/DDBJ whole genome shotgun (WGS) entry which is preliminary data.</text>
</comment>
<evidence type="ECO:0000313" key="2">
    <source>
        <dbReference type="Proteomes" id="UP000655751"/>
    </source>
</evidence>
<gene>
    <name evidence="1" type="ORF">IT779_01750</name>
</gene>
<evidence type="ECO:0000313" key="1">
    <source>
        <dbReference type="EMBL" id="MBH0775009.1"/>
    </source>
</evidence>
<proteinExistence type="predicted"/>
<protein>
    <submittedName>
        <fullName evidence="1">Uncharacterized protein</fullName>
    </submittedName>
</protein>
<name>A0A931N0H6_9NOCA</name>
<sequence>MLADWFLCSAFRLPPNLTHAYLDMLAALREPRERATLVIDAIDELRRVDTGLMLYALPRVTAAHRRLADVTAVTAQAAGFYDDLCAVLHTDGDRLRAAFAALPESPQALFVVLAEIADTCDAPDAARRPGDPYQDIVDYPAVTVTLALLIDVATRHADEVRGWIVDGAPTLLEHARSGGYGRLPLLFATHLVALVDHRAATIDELAKKLWEFGDRAADLEPDLVHALVQLRFPVGTDLRVLEAEAVNGNELNRWRAGTSPHDPIPARAAACARVGADGSRARDTAAVLWQATLWERIAALAPVEAIGLLRRWWQPPSPTFAEPVEVRVPCEPSYQATQAHLGALLATRSLQLRSRHPRIAVKPRTGAIGATSDEVAVLIGSPWLFRRSDKWGSRIPAQFTGSTQAAPLIRLCCAALLAVDLLRANRHVDPADEPTHLFALIFHLRDVTGDRSLRTALDNIKQSQSVKPTELPLPLQGLAYHAMEAIDRAGKGEYPELPGGRLARFILDGTGARERLDDAPDQWRLLFRQAARAIAVYWIKETSSGGLPRTTTAGDGWFDGVDPYARRLLAAVVGGAGAGFDANLSDAQRLLDEIYSHPRDADDSHPRDVDEWNWFRDRESHRRASLELHERPLNSNLLLLSPRYDIEVWTEYSAEIEPWLDGGGARQAMATVRLEALLADTESGDVGAYGEWVEKWLDLIEAINMPIELPRAIRFRMVGLLDAPVAAHGSQARVDAVGTAVIDAILDISRDAHRYYHLLFRALSRRLRAGDAIADSWRYRVMNLCHRLAILDPYRFGPRSPYDTTNRRRSSRDTEGELRSFLQATVLRTIATQAATLGDAIERLWTTNHHGPDATVTYSTSAEVEATAVWRDERTTRLIAVDHHHGQVVRHHHRFDPSKTHTSGEVRDLFLPQADRPQTLTQILRYNRAVFAIVCAVDKATGQMWFNCGLGYPLEYQSQPGARPQAVGSPVAIKLTGRTDEPKITEPIPLRRAQPVAGEVRRARVRSIRQFPGLRLEIDGERVDNSQGNSGFKGNSGEAERVRSRWDPDLGRAFTAPEGETWTTLAIWDETLEYWLPLDRTGLDLLAAESSKLAEGGRLRLTFVDHSLSDDGMGTDRVRFAGSPGRCYLLGESDFTQRSWAQLTERLIDAPTGLVVDVIATADGLLDLPADPFDDRNITWLSLFEDDSGLTIAHREANTWWIDVDTPDGYPDRIRVSKPHDSVTSPLFTLGRWGEFQARRGEIDAFPAEDNGITDPEDHSIERYERLHRLSKGEVVTLKNCAGNDLGRGVLRGFTAEGLSLSLKSESVTLYADPHSVHRFVRDRPVEIERDYSKPMDAERASVAATSDTILGMSSIEDARERDAVRERLTVADSITGMIVRTIRGPDNQVRAYGVWLRFDGDVVLVTVPETAFSVGGRHAGDHIAGSRSAEGWVFSVRYRVIRARGFYEQVDARATGWHLIGFATVGNRRKSVWQDPNRPIIAISDEQASWSGKTTIAKIGKGDGSIFDGKRYIRVAVRHGNVTMVGDAQEFERGADVRLDYPRIQLTRRVGAGTYFVARTFELKAAVAVRSARPEVGSEQRMERWREELERGRHHLTGELSDSELHLDIAALRPDGTWGNSLPLRPDEEPLIAARNAYKKLTRVRVEPEGQGYVGSFARAEPFTVIEFIEELKLSGDGSREHFGTRRVYYVGDETIGDRTVHRFEWGFGWVLDIPEEALRLGADPIDGAIPPFFHSDRVGAMRFTADPTVPGHVVVHIAPEDIHPSVEGQIMREAGKKVIHEIEVLIDVRDEMVTVLNIHTQSPESAGAAAGWIRTTDHSITGRMHRDSITALLNAERHSTGPVRRRILAKLDVDIARLGRLREFSWVPLTDLSAGQWLYMKAGYIRKTSNGTSLEFRLPDRLGAHTAFSVHVNRRRFSYSPGRLDQAFERHGKDAFHRRMMLVRLLPSNDKGWLGAVTNGPPRPFLTLLSWIRHNRGTCYATMGSEITVEVNPSVFYRVPSLRRRHLPEGTLVQLSQASDKREIVLTVALPAQEQYVRDGRLVVALPKDPLLRPNGITQAKRPRMFTVAGLPDLEATLDKGMDAKALLRTRHPRVLFAKSGSDGVVLYRSDHPGAGNAFAATIDIDGSDLSAKIRYLDGHTKPVAWARLSFANATATEIAERCRQNHWKYHDSRTGYWVDDDTVEPQPLRRDEICALTEPVMFASEAGPTLRYRSLDRFALPATELLDRTDDESADIHLVVAGSHDERGLWVELGPGRVVEIPASLFAQAGTPLARLEWSRFAVGDEITVRKIPDSPGYATLELRTWRPGVRAAFGKAPGTAAMLLPIQYILPDGGLLLGSGRETIKYPMDPPTTARYTVGAAVWLDRRNDVAFDAEREVAQHDIVLLGVDATTGDLRVHGIETARVVLTHVDKNTWSALGWLHDELEDVSARRALVNQLGGSLPVTVERVRRQEDGNLEIAVSRRHQPGGWWPSDRLARTEVAAALADHSLVLRAGGALRRVTADQAVPGSAVKAGAVSAALTTLTEPLWWTVGADGRPHTGLPEADTDERQVHIQHALGDDTECFGFICRDPRSQAMGLLSTHRASWAEHKNAAAFMTVFGTTDPITVTRLPHGGFSVIDRPLVAREFDLLALGSALQVRISAALAEADHSGRFPYLARTRLTDVLLTVYSDTELTVGDHLSIEISGKSTATTPTATGEPIGTRKTVLDVPAAVATGLRALSQRKSNSKRPVQTLDRMTAQFATLESAYREGLLHGDASRPLEEQIVRAAGVAIDDPHDPRLGGILLAWLRDGGDQVVAGRGECELLPLLTACIVTAAVGDAHADIAGLSVLMAHQLGRRAARSIHIEPLVSEWLTRRDRHDADGPWRRMAQLKLGDRLDMSDSSWMARFCEAVMARPVVHGAADDRVPVARALLASIGRLEATDQLEMSAPTLAPLAALSRALSPPDGLHTAQRELLPAQTEILRFALRTHIAHTMALPLLPPVGRLPDSGRRLIRSAIAQLERDVE</sequence>